<keyword evidence="6 10" id="KW-1133">Transmembrane helix</keyword>
<feature type="transmembrane region" description="Helical" evidence="10">
    <location>
        <begin position="77"/>
        <end position="93"/>
    </location>
</feature>
<accession>A0A939H565</accession>
<evidence type="ECO:0000256" key="6">
    <source>
        <dbReference type="ARBA" id="ARBA00022989"/>
    </source>
</evidence>
<evidence type="ECO:0000256" key="4">
    <source>
        <dbReference type="ARBA" id="ARBA00022679"/>
    </source>
</evidence>
<feature type="transmembrane region" description="Helical" evidence="10">
    <location>
        <begin position="30"/>
        <end position="57"/>
    </location>
</feature>
<keyword evidence="4 9" id="KW-0808">Transferase</keyword>
<feature type="transmembrane region" description="Helical" evidence="10">
    <location>
        <begin position="393"/>
        <end position="415"/>
    </location>
</feature>
<comment type="subcellular location">
    <subcellularLocation>
        <location evidence="1">Cell membrane</location>
        <topology evidence="1">Multi-pass membrane protein</topology>
    </subcellularLocation>
</comment>
<dbReference type="InterPro" id="IPR024194">
    <property type="entry name" value="Ac/AlaTfrase_AlgI/DltB"/>
</dbReference>
<feature type="transmembrane region" description="Helical" evidence="10">
    <location>
        <begin position="436"/>
        <end position="454"/>
    </location>
</feature>
<name>A0A939H565_9CLOT</name>
<evidence type="ECO:0000256" key="2">
    <source>
        <dbReference type="ARBA" id="ARBA00010323"/>
    </source>
</evidence>
<evidence type="ECO:0000256" key="8">
    <source>
        <dbReference type="ARBA" id="ARBA00023315"/>
    </source>
</evidence>
<organism evidence="11 12">
    <name type="scientific">Proteiniclasticum aestuarii</name>
    <dbReference type="NCBI Taxonomy" id="2817862"/>
    <lineage>
        <taxon>Bacteria</taxon>
        <taxon>Bacillati</taxon>
        <taxon>Bacillota</taxon>
        <taxon>Clostridia</taxon>
        <taxon>Eubacteriales</taxon>
        <taxon>Clostridiaceae</taxon>
        <taxon>Proteiniclasticum</taxon>
    </lineage>
</organism>
<dbReference type="GO" id="GO:0005886">
    <property type="term" value="C:plasma membrane"/>
    <property type="evidence" value="ECO:0007669"/>
    <property type="project" value="UniProtKB-SubCell"/>
</dbReference>
<dbReference type="GO" id="GO:0042121">
    <property type="term" value="P:alginic acid biosynthetic process"/>
    <property type="evidence" value="ECO:0007669"/>
    <property type="project" value="InterPro"/>
</dbReference>
<evidence type="ECO:0000256" key="3">
    <source>
        <dbReference type="ARBA" id="ARBA00022475"/>
    </source>
</evidence>
<dbReference type="InterPro" id="IPR004299">
    <property type="entry name" value="MBOAT_fam"/>
</dbReference>
<keyword evidence="3 9" id="KW-1003">Cell membrane</keyword>
<feature type="transmembrane region" description="Helical" evidence="10">
    <location>
        <begin position="356"/>
        <end position="373"/>
    </location>
</feature>
<dbReference type="PANTHER" id="PTHR13285">
    <property type="entry name" value="ACYLTRANSFERASE"/>
    <property type="match status" value="1"/>
</dbReference>
<feature type="transmembrane region" description="Helical" evidence="10">
    <location>
        <begin position="326"/>
        <end position="344"/>
    </location>
</feature>
<comment type="caution">
    <text evidence="11">The sequence shown here is derived from an EMBL/GenBank/DDBJ whole genome shotgun (WGS) entry which is preliminary data.</text>
</comment>
<keyword evidence="7 9" id="KW-0472">Membrane</keyword>
<dbReference type="PIRSF" id="PIRSF016636">
    <property type="entry name" value="AlgI_DltB"/>
    <property type="match status" value="1"/>
</dbReference>
<evidence type="ECO:0000256" key="7">
    <source>
        <dbReference type="ARBA" id="ARBA00023136"/>
    </source>
</evidence>
<keyword evidence="12" id="KW-1185">Reference proteome</keyword>
<dbReference type="Pfam" id="PF03062">
    <property type="entry name" value="MBOAT"/>
    <property type="match status" value="1"/>
</dbReference>
<evidence type="ECO:0000256" key="9">
    <source>
        <dbReference type="PIRNR" id="PIRNR016636"/>
    </source>
</evidence>
<dbReference type="InterPro" id="IPR051085">
    <property type="entry name" value="MB_O-acyltransferase"/>
</dbReference>
<keyword evidence="8 9" id="KW-0012">Acyltransferase</keyword>
<dbReference type="RefSeq" id="WP_207598935.1">
    <property type="nucleotide sequence ID" value="NZ_JAFNJU010000003.1"/>
</dbReference>
<dbReference type="PIRSF" id="PIRSF500217">
    <property type="entry name" value="AlgI"/>
    <property type="match status" value="1"/>
</dbReference>
<dbReference type="AlphaFoldDB" id="A0A939H565"/>
<proteinExistence type="inferred from homology"/>
<evidence type="ECO:0000256" key="10">
    <source>
        <dbReference type="SAM" id="Phobius"/>
    </source>
</evidence>
<comment type="similarity">
    <text evidence="2 9">Belongs to the membrane-bound acyltransferase family.</text>
</comment>
<evidence type="ECO:0000256" key="5">
    <source>
        <dbReference type="ARBA" id="ARBA00022692"/>
    </source>
</evidence>
<keyword evidence="5 10" id="KW-0812">Transmembrane</keyword>
<feature type="transmembrane region" description="Helical" evidence="10">
    <location>
        <begin position="147"/>
        <end position="168"/>
    </location>
</feature>
<dbReference type="GO" id="GO:0016746">
    <property type="term" value="F:acyltransferase activity"/>
    <property type="evidence" value="ECO:0007669"/>
    <property type="project" value="UniProtKB-KW"/>
</dbReference>
<evidence type="ECO:0000313" key="12">
    <source>
        <dbReference type="Proteomes" id="UP000664218"/>
    </source>
</evidence>
<dbReference type="PANTHER" id="PTHR13285:SF23">
    <property type="entry name" value="TEICHOIC ACID D-ALANYLTRANSFERASE"/>
    <property type="match status" value="1"/>
</dbReference>
<dbReference type="EMBL" id="JAFNJU010000003">
    <property type="protein sequence ID" value="MBO1264422.1"/>
    <property type="molecule type" value="Genomic_DNA"/>
</dbReference>
<evidence type="ECO:0000313" key="11">
    <source>
        <dbReference type="EMBL" id="MBO1264422.1"/>
    </source>
</evidence>
<feature type="transmembrane region" description="Helical" evidence="10">
    <location>
        <begin position="105"/>
        <end position="127"/>
    </location>
</feature>
<feature type="transmembrane region" description="Helical" evidence="10">
    <location>
        <begin position="6"/>
        <end position="23"/>
    </location>
</feature>
<protein>
    <submittedName>
        <fullName evidence="11">MBOAT family protein</fullName>
    </submittedName>
</protein>
<dbReference type="Proteomes" id="UP000664218">
    <property type="component" value="Unassembled WGS sequence"/>
</dbReference>
<sequence length="466" mass="53588">MVFSSAAFIFYFLPLTLLLYHMVPDRMKNGVLLAVSLFFYGFGEPVYILIMVLSIFIDYFNGRLIEKYRHRKHLSKVFLVLSITANLGLLGFFKYGDFFIGNTNLLFGTDMELLSVALPIGISFFTFQTMSYSIDVYRGEISAQKNFITFGTYVSMFPQLIAGPIVIYRDVEKQLEKREADFSHLKEGIHRFILGLAKKVLLANSIGGLWEQVKMIPVEELTVLNAWIGAAAFSLQIYYDFSGYSDMAIGLGKLLGFDFLENFNYPFISRSITEFWRRWHISLSKWFRNYLYFPLGGNRRGKWITLRNIAVVWMLTGFWHGASWNYLLWGVYFAVVLILEKTFLGKILEKSGGILSRVYTLPVLLISFAVFALEDLSHLSGYLMVMLGRGAFADIFSLYLVDRYALLFLLLVLFATPWPYRTYLQFLERKGHAGDVVSAIVLLALFILSAAYIVDGAYNPFLYFRF</sequence>
<evidence type="ECO:0000256" key="1">
    <source>
        <dbReference type="ARBA" id="ARBA00004651"/>
    </source>
</evidence>
<gene>
    <name evidence="11" type="ORF">J3A84_05125</name>
</gene>
<dbReference type="InterPro" id="IPR028362">
    <property type="entry name" value="AlgI"/>
</dbReference>
<reference evidence="11" key="1">
    <citation type="submission" date="2021-03" db="EMBL/GenBank/DDBJ databases">
        <title>Proteiniclasticum marinus sp. nov., isolated from tidal flat sediment.</title>
        <authorList>
            <person name="Namirimu T."/>
            <person name="Yang J.-A."/>
            <person name="Yang S.-H."/>
            <person name="Kim Y.-J."/>
            <person name="Kwon K.K."/>
        </authorList>
    </citation>
    <scope>NUCLEOTIDE SEQUENCE</scope>
    <source>
        <strain evidence="11">SCR006</strain>
    </source>
</reference>